<evidence type="ECO:0000259" key="8">
    <source>
        <dbReference type="PROSITE" id="PS50928"/>
    </source>
</evidence>
<organism evidence="9 10">
    <name type="scientific">Frondihabitans peucedani</name>
    <dbReference type="NCBI Taxonomy" id="598626"/>
    <lineage>
        <taxon>Bacteria</taxon>
        <taxon>Bacillati</taxon>
        <taxon>Actinomycetota</taxon>
        <taxon>Actinomycetes</taxon>
        <taxon>Micrococcales</taxon>
        <taxon>Microbacteriaceae</taxon>
        <taxon>Frondihabitans</taxon>
    </lineage>
</organism>
<dbReference type="InterPro" id="IPR000515">
    <property type="entry name" value="MetI-like"/>
</dbReference>
<evidence type="ECO:0000256" key="4">
    <source>
        <dbReference type="ARBA" id="ARBA00022692"/>
    </source>
</evidence>
<evidence type="ECO:0000256" key="6">
    <source>
        <dbReference type="ARBA" id="ARBA00023136"/>
    </source>
</evidence>
<dbReference type="EMBL" id="BAABAU010000001">
    <property type="protein sequence ID" value="GAA4265001.1"/>
    <property type="molecule type" value="Genomic_DNA"/>
</dbReference>
<feature type="transmembrane region" description="Helical" evidence="7">
    <location>
        <begin position="131"/>
        <end position="153"/>
    </location>
</feature>
<dbReference type="PANTHER" id="PTHR32243">
    <property type="entry name" value="MALTOSE TRANSPORT SYSTEM PERMEASE-RELATED"/>
    <property type="match status" value="1"/>
</dbReference>
<keyword evidence="2 7" id="KW-0813">Transport</keyword>
<feature type="transmembrane region" description="Helical" evidence="7">
    <location>
        <begin position="227"/>
        <end position="246"/>
    </location>
</feature>
<comment type="similarity">
    <text evidence="7">Belongs to the binding-protein-dependent transport system permease family.</text>
</comment>
<feature type="transmembrane region" description="Helical" evidence="7">
    <location>
        <begin position="95"/>
        <end position="119"/>
    </location>
</feature>
<evidence type="ECO:0000313" key="9">
    <source>
        <dbReference type="EMBL" id="GAA4265001.1"/>
    </source>
</evidence>
<keyword evidence="6 7" id="KW-0472">Membrane</keyword>
<accession>A0ABP8DYP1</accession>
<dbReference type="InterPro" id="IPR035906">
    <property type="entry name" value="MetI-like_sf"/>
</dbReference>
<keyword evidence="5 7" id="KW-1133">Transmembrane helix</keyword>
<dbReference type="CDD" id="cd06261">
    <property type="entry name" value="TM_PBP2"/>
    <property type="match status" value="1"/>
</dbReference>
<evidence type="ECO:0000256" key="1">
    <source>
        <dbReference type="ARBA" id="ARBA00004651"/>
    </source>
</evidence>
<dbReference type="InterPro" id="IPR050901">
    <property type="entry name" value="BP-dep_ABC_trans_perm"/>
</dbReference>
<dbReference type="Pfam" id="PF00528">
    <property type="entry name" value="BPD_transp_1"/>
    <property type="match status" value="1"/>
</dbReference>
<dbReference type="SUPFAM" id="SSF161098">
    <property type="entry name" value="MetI-like"/>
    <property type="match status" value="1"/>
</dbReference>
<evidence type="ECO:0000256" key="2">
    <source>
        <dbReference type="ARBA" id="ARBA00022448"/>
    </source>
</evidence>
<dbReference type="PROSITE" id="PS50928">
    <property type="entry name" value="ABC_TM1"/>
    <property type="match status" value="1"/>
</dbReference>
<reference evidence="10" key="1">
    <citation type="journal article" date="2019" name="Int. J. Syst. Evol. Microbiol.">
        <title>The Global Catalogue of Microorganisms (GCM) 10K type strain sequencing project: providing services to taxonomists for standard genome sequencing and annotation.</title>
        <authorList>
            <consortium name="The Broad Institute Genomics Platform"/>
            <consortium name="The Broad Institute Genome Sequencing Center for Infectious Disease"/>
            <person name="Wu L."/>
            <person name="Ma J."/>
        </authorList>
    </citation>
    <scope>NUCLEOTIDE SEQUENCE [LARGE SCALE GENOMIC DNA]</scope>
    <source>
        <strain evidence="10">JCM 17442</strain>
    </source>
</reference>
<dbReference type="RefSeq" id="WP_344793560.1">
    <property type="nucleotide sequence ID" value="NZ_BAABAU010000001.1"/>
</dbReference>
<gene>
    <name evidence="9" type="ORF">GCM10022256_06130</name>
</gene>
<feature type="domain" description="ABC transmembrane type-1" evidence="8">
    <location>
        <begin position="59"/>
        <end position="242"/>
    </location>
</feature>
<proteinExistence type="inferred from homology"/>
<protein>
    <submittedName>
        <fullName evidence="9">Carbohydrate ABC transporter permease</fullName>
    </submittedName>
</protein>
<dbReference type="PANTHER" id="PTHR32243:SF18">
    <property type="entry name" value="INNER MEMBRANE ABC TRANSPORTER PERMEASE PROTEIN YCJP"/>
    <property type="match status" value="1"/>
</dbReference>
<sequence>MTTRRGGWARFALLCLITAVILVPVLHTVLGALAPGGRIGLGTLSGLAGLVAGPALPWFANSLAVSLASVAVCVLIGAPAGYVLARGRARAVGGYALLVFVLQAFPVVTAVVPLFLLFARVQLVDSLPGVAVVYIGTSLAAATWMLSVSIATMPVQLEEAAWLDGCSVAGAFFRVILPGALPGILSTGIFTFLLSWNDYLVALVFLRSQQNYTLAIGLESAGHSPQLALLMMLPPVVLFAVFHRSFRTDGVSGAFAGR</sequence>
<evidence type="ECO:0000313" key="10">
    <source>
        <dbReference type="Proteomes" id="UP001501594"/>
    </source>
</evidence>
<comment type="subcellular location">
    <subcellularLocation>
        <location evidence="1 7">Cell membrane</location>
        <topology evidence="1 7">Multi-pass membrane protein</topology>
    </subcellularLocation>
</comment>
<evidence type="ECO:0000256" key="3">
    <source>
        <dbReference type="ARBA" id="ARBA00022475"/>
    </source>
</evidence>
<keyword evidence="10" id="KW-1185">Reference proteome</keyword>
<name>A0ABP8DYP1_9MICO</name>
<evidence type="ECO:0000256" key="5">
    <source>
        <dbReference type="ARBA" id="ARBA00022989"/>
    </source>
</evidence>
<keyword evidence="3" id="KW-1003">Cell membrane</keyword>
<keyword evidence="4 7" id="KW-0812">Transmembrane</keyword>
<dbReference type="Gene3D" id="1.10.3720.10">
    <property type="entry name" value="MetI-like"/>
    <property type="match status" value="1"/>
</dbReference>
<feature type="transmembrane region" description="Helical" evidence="7">
    <location>
        <begin position="183"/>
        <end position="206"/>
    </location>
</feature>
<comment type="caution">
    <text evidence="9">The sequence shown here is derived from an EMBL/GenBank/DDBJ whole genome shotgun (WGS) entry which is preliminary data.</text>
</comment>
<dbReference type="Proteomes" id="UP001501594">
    <property type="component" value="Unassembled WGS sequence"/>
</dbReference>
<evidence type="ECO:0000256" key="7">
    <source>
        <dbReference type="RuleBase" id="RU363032"/>
    </source>
</evidence>
<feature type="transmembrane region" description="Helical" evidence="7">
    <location>
        <begin position="55"/>
        <end position="83"/>
    </location>
</feature>